<comment type="caution">
    <text evidence="1">The sequence shown here is derived from an EMBL/GenBank/DDBJ whole genome shotgun (WGS) entry which is preliminary data.</text>
</comment>
<proteinExistence type="predicted"/>
<keyword evidence="2" id="KW-1185">Reference proteome</keyword>
<name>A0A7W3FK16_9GAMM</name>
<accession>A0A7W3FK16</accession>
<evidence type="ECO:0000313" key="2">
    <source>
        <dbReference type="Proteomes" id="UP000547058"/>
    </source>
</evidence>
<evidence type="ECO:0008006" key="3">
    <source>
        <dbReference type="Google" id="ProtNLM"/>
    </source>
</evidence>
<organism evidence="1 2">
    <name type="scientific">Stenotrophomonas tumulicola</name>
    <dbReference type="NCBI Taxonomy" id="1685415"/>
    <lineage>
        <taxon>Bacteria</taxon>
        <taxon>Pseudomonadati</taxon>
        <taxon>Pseudomonadota</taxon>
        <taxon>Gammaproteobacteria</taxon>
        <taxon>Lysobacterales</taxon>
        <taxon>Lysobacteraceae</taxon>
        <taxon>Stenotrophomonas</taxon>
    </lineage>
</organism>
<dbReference type="AlphaFoldDB" id="A0A7W3FK16"/>
<dbReference type="EMBL" id="JACGXS010000001">
    <property type="protein sequence ID" value="MBA8680880.1"/>
    <property type="molecule type" value="Genomic_DNA"/>
</dbReference>
<sequence length="181" mass="19903">MRNESVGVVDLRRKLSALLETTRQQPLMVHRYGTPWACVVSDAQWQQHRAALEFDPGRHPLARLQKLQRQHLPLSEQGMFSPAAAARALIVHAIYRFDDLGELQEQLHYDRLLHWFVDAGGVAAGQWSLSVLRSGIVPLLDAAGNAEALSAFLARADVSDLGSACGGVPREGGIAFRRMTG</sequence>
<evidence type="ECO:0000313" key="1">
    <source>
        <dbReference type="EMBL" id="MBA8680880.1"/>
    </source>
</evidence>
<gene>
    <name evidence="1" type="ORF">H4O11_03570</name>
</gene>
<dbReference type="Proteomes" id="UP000547058">
    <property type="component" value="Unassembled WGS sequence"/>
</dbReference>
<dbReference type="RefSeq" id="WP_182338032.1">
    <property type="nucleotide sequence ID" value="NZ_JACGXS010000001.1"/>
</dbReference>
<protein>
    <recommendedName>
        <fullName evidence="3">Transposase InsH N-terminal domain-containing protein</fullName>
    </recommendedName>
</protein>
<reference evidence="1 2" key="1">
    <citation type="submission" date="2020-08" db="EMBL/GenBank/DDBJ databases">
        <title>Stenotrophomonas tumulicola JCM 30961.</title>
        <authorList>
            <person name="Deng Y."/>
        </authorList>
    </citation>
    <scope>NUCLEOTIDE SEQUENCE [LARGE SCALE GENOMIC DNA]</scope>
    <source>
        <strain evidence="1 2">JCM 30961</strain>
    </source>
</reference>